<keyword evidence="1" id="KW-0812">Transmembrane</keyword>
<dbReference type="PANTHER" id="PTHR34219">
    <property type="entry name" value="IRON-REGULATED INNER MEMBRANE PROTEIN-RELATED"/>
    <property type="match status" value="1"/>
</dbReference>
<evidence type="ECO:0000313" key="2">
    <source>
        <dbReference type="EMBL" id="KTW17328.1"/>
    </source>
</evidence>
<organism evidence="2 3">
    <name type="scientific">Sphingomonas sanguinis</name>
    <dbReference type="NCBI Taxonomy" id="33051"/>
    <lineage>
        <taxon>Bacteria</taxon>
        <taxon>Pseudomonadati</taxon>
        <taxon>Pseudomonadota</taxon>
        <taxon>Alphaproteobacteria</taxon>
        <taxon>Sphingomonadales</taxon>
        <taxon>Sphingomonadaceae</taxon>
        <taxon>Sphingomonas</taxon>
    </lineage>
</organism>
<dbReference type="Pfam" id="PF03929">
    <property type="entry name" value="PepSY_TM"/>
    <property type="match status" value="1"/>
</dbReference>
<dbReference type="RefSeq" id="WP_058715530.1">
    <property type="nucleotide sequence ID" value="NZ_LDTC01000011.1"/>
</dbReference>
<sequence length="366" mass="39677">MHILALLHRWIGAIGGLLLAVLGLTGTLLVWRHELTFVAHAGDPVRADPAALAKIAGLVSDGGRPIDRITFAGDGLGVHQVLFRDGGGAYLSQAGETVARWSASWQRPELWLFDLHHRLLIGDTGETITGIAGLVGLFFVVTGVVLWWRTRRRFGLRAWPATMKSGAIVHHHRDIGVVAAPLLLVSMVTGVLMVFPALGGGLITEARLHPPKVEGGRAAPAHRDLAPLFRAAAATFPGAEFRRLQWPRKTGAPIVLRLRQSFEWTPNGRTFIYADPVTLAILDHADPAEGGAGSSIREKLYPIHAAKTGGVLWKLAMSVSGVALTLLGSLAVYAFWRTQWNIRSARCRKSKARSQRAGQNIAPIRR</sequence>
<evidence type="ECO:0008006" key="4">
    <source>
        <dbReference type="Google" id="ProtNLM"/>
    </source>
</evidence>
<comment type="caution">
    <text evidence="2">The sequence shown here is derived from an EMBL/GenBank/DDBJ whole genome shotgun (WGS) entry which is preliminary data.</text>
</comment>
<name>A0A147JCL8_9SPHN</name>
<dbReference type="InterPro" id="IPR005625">
    <property type="entry name" value="PepSY-ass_TM"/>
</dbReference>
<evidence type="ECO:0000256" key="1">
    <source>
        <dbReference type="SAM" id="Phobius"/>
    </source>
</evidence>
<keyword evidence="1" id="KW-0472">Membrane</keyword>
<protein>
    <recommendedName>
        <fullName evidence="4">Peptidase</fullName>
    </recommendedName>
</protein>
<dbReference type="Proteomes" id="UP000074410">
    <property type="component" value="Unassembled WGS sequence"/>
</dbReference>
<feature type="transmembrane region" description="Helical" evidence="1">
    <location>
        <begin position="315"/>
        <end position="336"/>
    </location>
</feature>
<accession>A0A147JCL8</accession>
<gene>
    <name evidence="2" type="ORF">NS258_02310</name>
</gene>
<dbReference type="PATRIC" id="fig|33051.5.peg.234"/>
<feature type="transmembrane region" description="Helical" evidence="1">
    <location>
        <begin position="175"/>
        <end position="198"/>
    </location>
</feature>
<proteinExistence type="predicted"/>
<feature type="transmembrane region" description="Helical" evidence="1">
    <location>
        <begin position="128"/>
        <end position="148"/>
    </location>
</feature>
<keyword evidence="1" id="KW-1133">Transmembrane helix</keyword>
<evidence type="ECO:0000313" key="3">
    <source>
        <dbReference type="Proteomes" id="UP000074410"/>
    </source>
</evidence>
<dbReference type="PANTHER" id="PTHR34219:SF3">
    <property type="entry name" value="BLL7967 PROTEIN"/>
    <property type="match status" value="1"/>
</dbReference>
<dbReference type="AlphaFoldDB" id="A0A147JCL8"/>
<feature type="transmembrane region" description="Helical" evidence="1">
    <location>
        <begin position="12"/>
        <end position="31"/>
    </location>
</feature>
<reference evidence="2 3" key="1">
    <citation type="journal article" date="2016" name="Front. Microbiol.">
        <title>Genomic Resource of Rice Seed Associated Bacteria.</title>
        <authorList>
            <person name="Midha S."/>
            <person name="Bansal K."/>
            <person name="Sharma S."/>
            <person name="Kumar N."/>
            <person name="Patil P.P."/>
            <person name="Chaudhry V."/>
            <person name="Patil P.B."/>
        </authorList>
    </citation>
    <scope>NUCLEOTIDE SEQUENCE [LARGE SCALE GENOMIC DNA]</scope>
    <source>
        <strain evidence="2 3">NS258</strain>
    </source>
</reference>
<dbReference type="EMBL" id="LDTC01000011">
    <property type="protein sequence ID" value="KTW17328.1"/>
    <property type="molecule type" value="Genomic_DNA"/>
</dbReference>